<keyword evidence="1 6" id="KW-0547">Nucleotide-binding</keyword>
<dbReference type="PANTHER" id="PTHR12592">
    <property type="entry name" value="ATP-DEPENDENT (S)-NAD(P)H-HYDRATE DEHYDRATASE FAMILY MEMBER"/>
    <property type="match status" value="1"/>
</dbReference>
<keyword evidence="8" id="KW-0808">Transferase</keyword>
<dbReference type="NCBIfam" id="TIGR00196">
    <property type="entry name" value="yjeF_cterm"/>
    <property type="match status" value="1"/>
</dbReference>
<name>A0ABM5WWG9_9BACL</name>
<dbReference type="EC" id="4.2.1.136" evidence="6"/>
<evidence type="ECO:0000256" key="5">
    <source>
        <dbReference type="ARBA" id="ARBA00023239"/>
    </source>
</evidence>
<dbReference type="InterPro" id="IPR017953">
    <property type="entry name" value="Carbohydrate_kinase_pred_CS"/>
</dbReference>
<dbReference type="EMBL" id="CP013661">
    <property type="protein sequence ID" value="ALS78694.1"/>
    <property type="molecule type" value="Genomic_DNA"/>
</dbReference>
<feature type="binding site" evidence="6">
    <location>
        <position position="109"/>
    </location>
    <ligand>
        <name>(6S)-NADPHX</name>
        <dbReference type="ChEBI" id="CHEBI:64076"/>
    </ligand>
</feature>
<comment type="catalytic activity">
    <reaction evidence="6">
        <text>(6S)-NADPHX + ADP = AMP + phosphate + NADPH + H(+)</text>
        <dbReference type="Rhea" id="RHEA:32235"/>
        <dbReference type="ChEBI" id="CHEBI:15378"/>
        <dbReference type="ChEBI" id="CHEBI:43474"/>
        <dbReference type="ChEBI" id="CHEBI:57783"/>
        <dbReference type="ChEBI" id="CHEBI:64076"/>
        <dbReference type="ChEBI" id="CHEBI:456215"/>
        <dbReference type="ChEBI" id="CHEBI:456216"/>
        <dbReference type="EC" id="4.2.1.136"/>
    </reaction>
</comment>
<dbReference type="PROSITE" id="PS51383">
    <property type="entry name" value="YJEF_C_3"/>
    <property type="match status" value="1"/>
</dbReference>
<comment type="similarity">
    <text evidence="6">Belongs to the NnrD/CARKD family.</text>
</comment>
<evidence type="ECO:0000256" key="4">
    <source>
        <dbReference type="ARBA" id="ARBA00023027"/>
    </source>
</evidence>
<dbReference type="PROSITE" id="PS01050">
    <property type="entry name" value="YJEF_C_2"/>
    <property type="match status" value="1"/>
</dbReference>
<evidence type="ECO:0000256" key="6">
    <source>
        <dbReference type="HAMAP-Rule" id="MF_01965"/>
    </source>
</evidence>
<keyword evidence="2 6" id="KW-0067">ATP-binding</keyword>
<dbReference type="Proteomes" id="UP000065533">
    <property type="component" value="Chromosome"/>
</dbReference>
<dbReference type="InterPro" id="IPR029056">
    <property type="entry name" value="Ribokinase-like"/>
</dbReference>
<dbReference type="SUPFAM" id="SSF53613">
    <property type="entry name" value="Ribokinase-like"/>
    <property type="match status" value="1"/>
</dbReference>
<gene>
    <name evidence="6" type="primary">nnrD</name>
    <name evidence="8" type="ORF">AUO94_08480</name>
</gene>
<reference evidence="8" key="1">
    <citation type="submission" date="2016-01" db="EMBL/GenBank/DDBJ databases">
        <title>Complete genome of Planococcus kocurri type strain.</title>
        <authorList>
            <person name="See-Too W.S."/>
        </authorList>
    </citation>
    <scope>NUCLEOTIDE SEQUENCE [LARGE SCALE GENOMIC DNA]</scope>
    <source>
        <strain evidence="8">ATCC 43650</strain>
    </source>
</reference>
<keyword evidence="4 6" id="KW-0520">NAD</keyword>
<comment type="cofactor">
    <cofactor evidence="6">
        <name>Mg(2+)</name>
        <dbReference type="ChEBI" id="CHEBI:18420"/>
    </cofactor>
</comment>
<feature type="binding site" evidence="6">
    <location>
        <position position="46"/>
    </location>
    <ligand>
        <name>(6S)-NADPHX</name>
        <dbReference type="ChEBI" id="CHEBI:64076"/>
    </ligand>
</feature>
<keyword evidence="9" id="KW-1185">Reference proteome</keyword>
<evidence type="ECO:0000313" key="9">
    <source>
        <dbReference type="Proteomes" id="UP000065533"/>
    </source>
</evidence>
<protein>
    <recommendedName>
        <fullName evidence="6">ADP-dependent (S)-NAD(P)H-hydrate dehydratase</fullName>
        <ecNumber evidence="6">4.2.1.136</ecNumber>
    </recommendedName>
    <alternativeName>
        <fullName evidence="6">ADP-dependent NAD(P)HX dehydratase</fullName>
    </alternativeName>
</protein>
<feature type="binding site" evidence="6">
    <location>
        <begin position="191"/>
        <end position="195"/>
    </location>
    <ligand>
        <name>AMP</name>
        <dbReference type="ChEBI" id="CHEBI:456215"/>
    </ligand>
</feature>
<dbReference type="GO" id="GO:0016301">
    <property type="term" value="F:kinase activity"/>
    <property type="evidence" value="ECO:0007669"/>
    <property type="project" value="UniProtKB-KW"/>
</dbReference>
<dbReference type="Gene3D" id="3.40.1190.20">
    <property type="match status" value="1"/>
</dbReference>
<feature type="domain" description="YjeF C-terminal" evidence="7">
    <location>
        <begin position="11"/>
        <end position="280"/>
    </location>
</feature>
<dbReference type="InterPro" id="IPR000631">
    <property type="entry name" value="CARKD"/>
</dbReference>
<dbReference type="HAMAP" id="MF_01965">
    <property type="entry name" value="NADHX_dehydratase"/>
    <property type="match status" value="1"/>
</dbReference>
<comment type="function">
    <text evidence="6">Catalyzes the dehydration of the S-form of NAD(P)HX at the expense of ADP, which is converted to AMP. Together with NAD(P)HX epimerase, which catalyzes the epimerization of the S- and R-forms, the enzyme allows the repair of both epimers of NAD(P)HX, a damaged form of NAD(P)H that is a result of enzymatic or heat-dependent hydration.</text>
</comment>
<evidence type="ECO:0000313" key="8">
    <source>
        <dbReference type="EMBL" id="ALS78694.1"/>
    </source>
</evidence>
<accession>A0ABM5WWG9</accession>
<evidence type="ECO:0000256" key="2">
    <source>
        <dbReference type="ARBA" id="ARBA00022840"/>
    </source>
</evidence>
<comment type="catalytic activity">
    <reaction evidence="6">
        <text>(6S)-NADHX + ADP = AMP + phosphate + NADH + H(+)</text>
        <dbReference type="Rhea" id="RHEA:32223"/>
        <dbReference type="ChEBI" id="CHEBI:15378"/>
        <dbReference type="ChEBI" id="CHEBI:43474"/>
        <dbReference type="ChEBI" id="CHEBI:57945"/>
        <dbReference type="ChEBI" id="CHEBI:64074"/>
        <dbReference type="ChEBI" id="CHEBI:456215"/>
        <dbReference type="ChEBI" id="CHEBI:456216"/>
        <dbReference type="EC" id="4.2.1.136"/>
    </reaction>
</comment>
<organism evidence="8 9">
    <name type="scientific">Planococcus kocurii</name>
    <dbReference type="NCBI Taxonomy" id="1374"/>
    <lineage>
        <taxon>Bacteria</taxon>
        <taxon>Bacillati</taxon>
        <taxon>Bacillota</taxon>
        <taxon>Bacilli</taxon>
        <taxon>Bacillales</taxon>
        <taxon>Caryophanaceae</taxon>
        <taxon>Planococcus</taxon>
    </lineage>
</organism>
<keyword evidence="5 6" id="KW-0456">Lyase</keyword>
<dbReference type="RefSeq" id="WP_058385353.1">
    <property type="nucleotide sequence ID" value="NZ_CP013661.2"/>
</dbReference>
<feature type="binding site" evidence="6">
    <location>
        <position position="154"/>
    </location>
    <ligand>
        <name>(6S)-NADPHX</name>
        <dbReference type="ChEBI" id="CHEBI:64076"/>
    </ligand>
</feature>
<evidence type="ECO:0000256" key="3">
    <source>
        <dbReference type="ARBA" id="ARBA00022857"/>
    </source>
</evidence>
<feature type="binding site" evidence="6">
    <location>
        <position position="220"/>
    </location>
    <ligand>
        <name>AMP</name>
        <dbReference type="ChEBI" id="CHEBI:456215"/>
    </ligand>
</feature>
<sequence length="284" mass="30357">MTSSVILQSWTTEQVAASLPKRQPSSHKGSYGTALLVAGTKEMPGAALLAALGTMRSGVGKLVIATEAEVVAMIVSQLPEATYVQNGLQQIAEKKTPIDSYRAIAIGPGTNPDALTEDAVSTLLDSQAPVILDAGALSKRTYVKRHLPVILTPHPAEFSHITGVDVNELQKNRAFYAVIWAKKMGVTIVLKGQNTITAFPDGEVWSNPTGNSALAKGGTGDTLTGMLLGMLCCHADWKHAVLNAVYLHGACADEWVKTRSPHTLLAHELTVLLPELWFQLEKSE</sequence>
<comment type="subunit">
    <text evidence="6">Homotetramer.</text>
</comment>
<dbReference type="Pfam" id="PF01256">
    <property type="entry name" value="Carb_kinase"/>
    <property type="match status" value="1"/>
</dbReference>
<dbReference type="CDD" id="cd01171">
    <property type="entry name" value="YXKO-related"/>
    <property type="match status" value="1"/>
</dbReference>
<feature type="binding site" evidence="6">
    <location>
        <position position="221"/>
    </location>
    <ligand>
        <name>(6S)-NADPHX</name>
        <dbReference type="ChEBI" id="CHEBI:64076"/>
    </ligand>
</feature>
<keyword evidence="3 6" id="KW-0521">NADP</keyword>
<evidence type="ECO:0000256" key="1">
    <source>
        <dbReference type="ARBA" id="ARBA00022741"/>
    </source>
</evidence>
<dbReference type="PANTHER" id="PTHR12592:SF0">
    <property type="entry name" value="ATP-DEPENDENT (S)-NAD(P)H-HYDRATE DEHYDRATASE"/>
    <property type="match status" value="1"/>
</dbReference>
<keyword evidence="8" id="KW-0418">Kinase</keyword>
<evidence type="ECO:0000259" key="7">
    <source>
        <dbReference type="PROSITE" id="PS51383"/>
    </source>
</evidence>
<proteinExistence type="inferred from homology"/>